<dbReference type="SUPFAM" id="SSF47240">
    <property type="entry name" value="Ferritin-like"/>
    <property type="match status" value="1"/>
</dbReference>
<sequence>MASKCPKCHQFLDEDAICCADIKYTWKCRDCGKLSTGFVAPYGRCFLCGGENEVIEGYHGDRPETVAIVKEAMQYELDMYHFYRLALARTGDEALRETIEDLYLKEQDHLDELEGKYHVHLDPELRAPSGERNETMAHWLFQGIDFQEKDHPVWIYDKAIEMERRTRDYFNARAEESSPGEQRETYRELAAEEEEHIALLETERAHITG</sequence>
<protein>
    <submittedName>
        <fullName evidence="2">Rubrerythrin</fullName>
    </submittedName>
</protein>
<proteinExistence type="predicted"/>
<dbReference type="Gene3D" id="1.20.1260.10">
    <property type="match status" value="1"/>
</dbReference>
<dbReference type="EMBL" id="CAADFG010000171">
    <property type="protein sequence ID" value="VFJ99746.1"/>
    <property type="molecule type" value="Genomic_DNA"/>
</dbReference>
<dbReference type="InterPro" id="IPR009078">
    <property type="entry name" value="Ferritin-like_SF"/>
</dbReference>
<evidence type="ECO:0000313" key="1">
    <source>
        <dbReference type="EMBL" id="VFJ99746.1"/>
    </source>
</evidence>
<dbReference type="EMBL" id="CAADFJ010000171">
    <property type="protein sequence ID" value="VFK04270.1"/>
    <property type="molecule type" value="Genomic_DNA"/>
</dbReference>
<reference evidence="2" key="1">
    <citation type="submission" date="2019-02" db="EMBL/GenBank/DDBJ databases">
        <authorList>
            <person name="Gruber-Vodicka R. H."/>
            <person name="Seah K. B. B."/>
        </authorList>
    </citation>
    <scope>NUCLEOTIDE SEQUENCE</scope>
    <source>
        <strain evidence="3">BECK_SA2B12</strain>
        <strain evidence="1">BECK_SA2B15</strain>
        <strain evidence="2">BECK_SA2B20</strain>
    </source>
</reference>
<dbReference type="EMBL" id="CAADFI010000170">
    <property type="protein sequence ID" value="VFJ99831.1"/>
    <property type="molecule type" value="Genomic_DNA"/>
</dbReference>
<gene>
    <name evidence="1" type="ORF">BECKH772A_GA0070896_101712</name>
    <name evidence="2" type="ORF">BECKH772B_GA0070898_101702</name>
    <name evidence="3" type="ORF">BECKH772C_GA0070978_101712</name>
</gene>
<name>A0A450V4U0_9GAMM</name>
<dbReference type="AlphaFoldDB" id="A0A450V4U0"/>
<evidence type="ECO:0000313" key="3">
    <source>
        <dbReference type="EMBL" id="VFK04270.1"/>
    </source>
</evidence>
<dbReference type="CDD" id="cd01045">
    <property type="entry name" value="Ferritin_like_AB"/>
    <property type="match status" value="1"/>
</dbReference>
<evidence type="ECO:0000313" key="2">
    <source>
        <dbReference type="EMBL" id="VFJ99831.1"/>
    </source>
</evidence>
<organism evidence="2">
    <name type="scientific">Candidatus Kentrum eta</name>
    <dbReference type="NCBI Taxonomy" id="2126337"/>
    <lineage>
        <taxon>Bacteria</taxon>
        <taxon>Pseudomonadati</taxon>
        <taxon>Pseudomonadota</taxon>
        <taxon>Gammaproteobacteria</taxon>
        <taxon>Candidatus Kentrum</taxon>
    </lineage>
</organism>
<dbReference type="InterPro" id="IPR012347">
    <property type="entry name" value="Ferritin-like"/>
</dbReference>
<accession>A0A450V4U0</accession>